<keyword evidence="2" id="KW-1185">Reference proteome</keyword>
<gene>
    <name evidence="1" type="ORF">NG99_07090</name>
</gene>
<dbReference type="RefSeq" id="WP_034890150.1">
    <property type="nucleotide sequence ID" value="NZ_JRUQ01000026.1"/>
</dbReference>
<organism evidence="1 2">
    <name type="scientific">Erwinia typographi</name>
    <dbReference type="NCBI Taxonomy" id="371042"/>
    <lineage>
        <taxon>Bacteria</taxon>
        <taxon>Pseudomonadati</taxon>
        <taxon>Pseudomonadota</taxon>
        <taxon>Gammaproteobacteria</taxon>
        <taxon>Enterobacterales</taxon>
        <taxon>Erwiniaceae</taxon>
        <taxon>Erwinia</taxon>
    </lineage>
</organism>
<dbReference type="InterPro" id="IPR012605">
    <property type="entry name" value="RepA1_leader_peptide_Tap"/>
</dbReference>
<comment type="caution">
    <text evidence="1">The sequence shown here is derived from an EMBL/GenBank/DDBJ whole genome shotgun (WGS) entry which is preliminary data.</text>
</comment>
<dbReference type="STRING" id="371042.NG99_07090"/>
<dbReference type="Pfam" id="PF08048">
    <property type="entry name" value="RepA1_leader"/>
    <property type="match status" value="1"/>
</dbReference>
<accession>A0A0A3Z7A5</accession>
<name>A0A0A3Z7A5_9GAMM</name>
<dbReference type="Proteomes" id="UP000030351">
    <property type="component" value="Unassembled WGS sequence"/>
</dbReference>
<protein>
    <submittedName>
        <fullName evidence="1">Uncharacterized protein</fullName>
    </submittedName>
</protein>
<dbReference type="AlphaFoldDB" id="A0A0A3Z7A5"/>
<reference evidence="1 2" key="1">
    <citation type="submission" date="2014-10" db="EMBL/GenBank/DDBJ databases">
        <title>Genome sequence of Erwinia typographi M043b.</title>
        <authorList>
            <person name="Chan K.-G."/>
            <person name="Tan W.-S."/>
        </authorList>
    </citation>
    <scope>NUCLEOTIDE SEQUENCE [LARGE SCALE GENOMIC DNA]</scope>
    <source>
        <strain evidence="1 2">M043b</strain>
    </source>
</reference>
<sequence length="71" mass="8336">MELVLKKIYRNQKRENPDNLSKFADSRRLTGHHIICIEAVALCGEYRFMLRKRQYLLCLLLLRDISAGRSG</sequence>
<proteinExistence type="predicted"/>
<evidence type="ECO:0000313" key="2">
    <source>
        <dbReference type="Proteomes" id="UP000030351"/>
    </source>
</evidence>
<dbReference type="EMBL" id="JRUQ01000026">
    <property type="protein sequence ID" value="KGT94750.1"/>
    <property type="molecule type" value="Genomic_DNA"/>
</dbReference>
<evidence type="ECO:0000313" key="1">
    <source>
        <dbReference type="EMBL" id="KGT94750.1"/>
    </source>
</evidence>